<evidence type="ECO:0000313" key="1">
    <source>
        <dbReference type="EMBL" id="QHT30751.1"/>
    </source>
</evidence>
<dbReference type="InterPro" id="IPR029063">
    <property type="entry name" value="SAM-dependent_MTases_sf"/>
</dbReference>
<reference evidence="1" key="1">
    <citation type="journal article" date="2020" name="Nature">
        <title>Giant virus diversity and host interactions through global metagenomics.</title>
        <authorList>
            <person name="Schulz F."/>
            <person name="Roux S."/>
            <person name="Paez-Espino D."/>
            <person name="Jungbluth S."/>
            <person name="Walsh D.A."/>
            <person name="Denef V.J."/>
            <person name="McMahon K.D."/>
            <person name="Konstantinidis K.T."/>
            <person name="Eloe-Fadrosh E.A."/>
            <person name="Kyrpides N.C."/>
            <person name="Woyke T."/>
        </authorList>
    </citation>
    <scope>NUCLEOTIDE SEQUENCE</scope>
    <source>
        <strain evidence="1">GVMAG-M-3300009151-50</strain>
    </source>
</reference>
<name>A0A6C0EQ00_9ZZZZ</name>
<evidence type="ECO:0008006" key="2">
    <source>
        <dbReference type="Google" id="ProtNLM"/>
    </source>
</evidence>
<dbReference type="InterPro" id="IPR019012">
    <property type="entry name" value="RNA_cap_Gua-N2-MeTrfase"/>
</dbReference>
<dbReference type="GO" id="GO:0071164">
    <property type="term" value="F:RNA cap trimethylguanosine synthase activity"/>
    <property type="evidence" value="ECO:0007669"/>
    <property type="project" value="TreeGrafter"/>
</dbReference>
<protein>
    <recommendedName>
        <fullName evidence="2">Trimethylguanosine synthase</fullName>
    </recommendedName>
</protein>
<dbReference type="EMBL" id="MN738912">
    <property type="protein sequence ID" value="QHT30751.1"/>
    <property type="molecule type" value="Genomic_DNA"/>
</dbReference>
<sequence length="204" mass="23982">MEDLFPRKEGLDYSALRTTEEGSYSITRRRDAEKILNIMRNIFKDIKTMTITDATACIGGDTLNFAMNFGHVHSIELKVDNFDALTNNVHVYDFNNVTLHNANSVELFNWNTHVLYIDPPWGGKDYKKHKELDLFISEKRLDCWLEDILSRKNRPQYIVLKLPANYNFKRLNFLVNVESIRPYQIRSYVLVVIMVHQKRIKPTL</sequence>
<dbReference type="GO" id="GO:0005634">
    <property type="term" value="C:nucleus"/>
    <property type="evidence" value="ECO:0007669"/>
    <property type="project" value="TreeGrafter"/>
</dbReference>
<dbReference type="SUPFAM" id="SSF53335">
    <property type="entry name" value="S-adenosyl-L-methionine-dependent methyltransferases"/>
    <property type="match status" value="1"/>
</dbReference>
<dbReference type="PANTHER" id="PTHR14741:SF32">
    <property type="entry name" value="TRIMETHYLGUANOSINE SYNTHASE"/>
    <property type="match status" value="1"/>
</dbReference>
<dbReference type="Pfam" id="PF09445">
    <property type="entry name" value="Methyltransf_15"/>
    <property type="match status" value="1"/>
</dbReference>
<accession>A0A6C0EQ00</accession>
<dbReference type="Gene3D" id="3.40.50.150">
    <property type="entry name" value="Vaccinia Virus protein VP39"/>
    <property type="match status" value="1"/>
</dbReference>
<dbReference type="PANTHER" id="PTHR14741">
    <property type="entry name" value="S-ADENOSYLMETHIONINE-DEPENDENT METHYLTRANSFERASE RELATED"/>
    <property type="match status" value="1"/>
</dbReference>
<organism evidence="1">
    <name type="scientific">viral metagenome</name>
    <dbReference type="NCBI Taxonomy" id="1070528"/>
    <lineage>
        <taxon>unclassified sequences</taxon>
        <taxon>metagenomes</taxon>
        <taxon>organismal metagenomes</taxon>
    </lineage>
</organism>
<proteinExistence type="predicted"/>
<dbReference type="AlphaFoldDB" id="A0A6C0EQ00"/>